<reference evidence="2 3" key="1">
    <citation type="journal article" date="2017" name="Nat. Ecol. Evol.">
        <title>Scallop genome provides insights into evolution of bilaterian karyotype and development.</title>
        <authorList>
            <person name="Wang S."/>
            <person name="Zhang J."/>
            <person name="Jiao W."/>
            <person name="Li J."/>
            <person name="Xun X."/>
            <person name="Sun Y."/>
            <person name="Guo X."/>
            <person name="Huan P."/>
            <person name="Dong B."/>
            <person name="Zhang L."/>
            <person name="Hu X."/>
            <person name="Sun X."/>
            <person name="Wang J."/>
            <person name="Zhao C."/>
            <person name="Wang Y."/>
            <person name="Wang D."/>
            <person name="Huang X."/>
            <person name="Wang R."/>
            <person name="Lv J."/>
            <person name="Li Y."/>
            <person name="Zhang Z."/>
            <person name="Liu B."/>
            <person name="Lu W."/>
            <person name="Hui Y."/>
            <person name="Liang J."/>
            <person name="Zhou Z."/>
            <person name="Hou R."/>
            <person name="Li X."/>
            <person name="Liu Y."/>
            <person name="Li H."/>
            <person name="Ning X."/>
            <person name="Lin Y."/>
            <person name="Zhao L."/>
            <person name="Xing Q."/>
            <person name="Dou J."/>
            <person name="Li Y."/>
            <person name="Mao J."/>
            <person name="Guo H."/>
            <person name="Dou H."/>
            <person name="Li T."/>
            <person name="Mu C."/>
            <person name="Jiang W."/>
            <person name="Fu Q."/>
            <person name="Fu X."/>
            <person name="Miao Y."/>
            <person name="Liu J."/>
            <person name="Yu Q."/>
            <person name="Li R."/>
            <person name="Liao H."/>
            <person name="Li X."/>
            <person name="Kong Y."/>
            <person name="Jiang Z."/>
            <person name="Chourrout D."/>
            <person name="Li R."/>
            <person name="Bao Z."/>
        </authorList>
    </citation>
    <scope>NUCLEOTIDE SEQUENCE [LARGE SCALE GENOMIC DNA]</scope>
    <source>
        <strain evidence="2 3">PY_sf001</strain>
    </source>
</reference>
<organism evidence="2 3">
    <name type="scientific">Mizuhopecten yessoensis</name>
    <name type="common">Japanese scallop</name>
    <name type="synonym">Patinopecten yessoensis</name>
    <dbReference type="NCBI Taxonomy" id="6573"/>
    <lineage>
        <taxon>Eukaryota</taxon>
        <taxon>Metazoa</taxon>
        <taxon>Spiralia</taxon>
        <taxon>Lophotrochozoa</taxon>
        <taxon>Mollusca</taxon>
        <taxon>Bivalvia</taxon>
        <taxon>Autobranchia</taxon>
        <taxon>Pteriomorphia</taxon>
        <taxon>Pectinida</taxon>
        <taxon>Pectinoidea</taxon>
        <taxon>Pectinidae</taxon>
        <taxon>Mizuhopecten</taxon>
    </lineage>
</organism>
<dbReference type="EMBL" id="NEDP02005589">
    <property type="protein sequence ID" value="OWF37478.1"/>
    <property type="molecule type" value="Genomic_DNA"/>
</dbReference>
<dbReference type="Proteomes" id="UP000242188">
    <property type="component" value="Unassembled WGS sequence"/>
</dbReference>
<evidence type="ECO:0000256" key="1">
    <source>
        <dbReference type="SAM" id="MobiDB-lite"/>
    </source>
</evidence>
<evidence type="ECO:0000313" key="2">
    <source>
        <dbReference type="EMBL" id="OWF37478.1"/>
    </source>
</evidence>
<keyword evidence="3" id="KW-1185">Reference proteome</keyword>
<name>A0A210PLU9_MIZYE</name>
<feature type="region of interest" description="Disordered" evidence="1">
    <location>
        <begin position="132"/>
        <end position="151"/>
    </location>
</feature>
<evidence type="ECO:0000313" key="3">
    <source>
        <dbReference type="Proteomes" id="UP000242188"/>
    </source>
</evidence>
<proteinExistence type="predicted"/>
<gene>
    <name evidence="2" type="ORF">KP79_PYT04682</name>
</gene>
<dbReference type="AlphaFoldDB" id="A0A210PLU9"/>
<sequence>MKIEMQRSCVQIKFGVVLAMLMFLQIVRLGDCQTGNHLIRGKEQPNIRQAHKWKIPLQLTPEFNRHIGRQGDVLLVPLKPRISENNFQGNHNMNPRHWKDVSRRQRSLLKTERYWYPGHRSSSAQVIHRYKEEAASTRQGGSKTFVTSRAQ</sequence>
<accession>A0A210PLU9</accession>
<protein>
    <submittedName>
        <fullName evidence="2">Uncharacterized protein</fullName>
    </submittedName>
</protein>
<comment type="caution">
    <text evidence="2">The sequence shown here is derived from an EMBL/GenBank/DDBJ whole genome shotgun (WGS) entry which is preliminary data.</text>
</comment>
<feature type="compositionally biased region" description="Polar residues" evidence="1">
    <location>
        <begin position="136"/>
        <end position="151"/>
    </location>
</feature>